<dbReference type="EMBL" id="LACH01000036">
    <property type="protein sequence ID" value="KJZ64587.1"/>
    <property type="molecule type" value="Genomic_DNA"/>
</dbReference>
<keyword evidence="2" id="KW-0472">Membrane</keyword>
<feature type="compositionally biased region" description="Basic and acidic residues" evidence="1">
    <location>
        <begin position="18"/>
        <end position="29"/>
    </location>
</feature>
<protein>
    <submittedName>
        <fullName evidence="3">Uncharacterized protein</fullName>
    </submittedName>
</protein>
<dbReference type="AlphaFoldDB" id="A0A0F4V9F1"/>
<feature type="region of interest" description="Disordered" evidence="1">
    <location>
        <begin position="1"/>
        <end position="56"/>
    </location>
</feature>
<keyword evidence="2" id="KW-0812">Transmembrane</keyword>
<dbReference type="RefSeq" id="WP_046054801.1">
    <property type="nucleotide sequence ID" value="NZ_LACH01000036.1"/>
</dbReference>
<comment type="caution">
    <text evidence="3">The sequence shown here is derived from an EMBL/GenBank/DDBJ whole genome shotgun (WGS) entry which is preliminary data.</text>
</comment>
<evidence type="ECO:0000256" key="2">
    <source>
        <dbReference type="SAM" id="Phobius"/>
    </source>
</evidence>
<evidence type="ECO:0000313" key="4">
    <source>
        <dbReference type="Proteomes" id="UP000033400"/>
    </source>
</evidence>
<feature type="compositionally biased region" description="Polar residues" evidence="1">
    <location>
        <begin position="1"/>
        <end position="17"/>
    </location>
</feature>
<feature type="region of interest" description="Disordered" evidence="1">
    <location>
        <begin position="163"/>
        <end position="184"/>
    </location>
</feature>
<evidence type="ECO:0000313" key="3">
    <source>
        <dbReference type="EMBL" id="KJZ64587.1"/>
    </source>
</evidence>
<dbReference type="OrthoDB" id="6727393at2"/>
<keyword evidence="2" id="KW-1133">Transmembrane helix</keyword>
<sequence length="1122" mass="121920">MIESTQNKTSKTSTPEQQGKKDFESRIADSVKSLQKTSLKKTADKQVDSSDKKKGLAKSAITDDVTSLIHSPGFPSSGKTRSEALELLFATRGTPAEQLIKDSLKTPNHELLSREEASQGKLREGAVIVRTPTDDVAEVTLLSGKTLIVSKYLTPQAFSDYTRKPDEAGHLTNPNAVNDAGEQLYVGSSNGNQYRPITAMSADMNVGELTIVAKNPGIQTIYFEYKGEKFKIQKDQAEKFSELDNKDNASLYGDNKGYQLYDYLNLLHESKDTPLAGILRDAERTGSGITLLRDDNPVTEPLDPASVEAFNGYLMLTLKNGEKVVVDSLLTPSAHDYYKGLGRQLQGEHLAEVQVKQAEDAGYVKADDNMYLSGTADVKDITILEDNQNFEVVRFTYHKPGMPEQKLYVSKEDNPGLFEQVSSLFTDMVGGTAETKRQAAGLPALKDVSVDDLPTTEKSENDSVLSVGDLAFKSMIDDYRKGVKDGDIGADDIRAQYLRAIDAKSMSVGGMYIIPEHANDKKIGKPMLVTGRDVDEKIFDQKKIDTKLNEMMGDEKIQQDIIKYQDKALEKVQGGDTKVKETQQKLIDSASSESYVKYLSDLARTDKNLAMQDFRTTYVQLAAIDPEKAESFRAEVESAGLVIEMERLISEPGGISDENMGLAAQDVTRAAMGASKMGVVGAIVWRETMNQISKTQSPSWGAVLKDVGETWAKNGKIQDAELKTILEKRIVPGSGLPSRNKLFEALKFMADNGSLGSIGGTFSIASAAYQLNGGGGSLGATHQERLSVAAAFMGVLSGSSNFFTLGVKTHDALSGTGLMKELGMDRPIQDILKPRDFKEAFAMSVINGDVNSSIDTLFDSKNPRGGNSLTTDDISKVSEAYSNKLQDMAKNSGVVNSRLKQVAATVPRILGGIGDVAGSILGITLGSMNLRAGIKSGDPYAIAGGSLDIVGSVGGLIGGAGTFAEIFGKGGRVAAWAGPIGFGIAAATSFVGAMLSVDQDRRLHKASLNNYKDLEKMQADGLLAENGTGNYVWLQTYLHGYNQRDTPDDQSVFDYRREDFESPEWPFKEHDYKVHIDYKGDGYNRRSDALKGLGDGTRIKVIDDEGNIKEYKTGYKKGWSLV</sequence>
<name>A0A0F4V9F1_PSEFL</name>
<reference evidence="3 4" key="1">
    <citation type="submission" date="2015-03" db="EMBL/GenBank/DDBJ databases">
        <title>Comparative genomics of Pseudomonas insights into diversity of traits involved in vanlence and defense.</title>
        <authorList>
            <person name="Qin Y."/>
        </authorList>
    </citation>
    <scope>NUCLEOTIDE SEQUENCE [LARGE SCALE GENOMIC DNA]</scope>
    <source>
        <strain evidence="3 4">H24</strain>
    </source>
</reference>
<feature type="transmembrane region" description="Helical" evidence="2">
    <location>
        <begin position="976"/>
        <end position="997"/>
    </location>
</feature>
<accession>A0A0F4V9F1</accession>
<evidence type="ECO:0000256" key="1">
    <source>
        <dbReference type="SAM" id="MobiDB-lite"/>
    </source>
</evidence>
<feature type="compositionally biased region" description="Basic and acidic residues" evidence="1">
    <location>
        <begin position="41"/>
        <end position="54"/>
    </location>
</feature>
<gene>
    <name evidence="3" type="ORF">VD17_17105</name>
</gene>
<dbReference type="Proteomes" id="UP000033400">
    <property type="component" value="Unassembled WGS sequence"/>
</dbReference>
<proteinExistence type="predicted"/>
<dbReference type="PATRIC" id="fig|294.133.peg.3028"/>
<organism evidence="3 4">
    <name type="scientific">Pseudomonas fluorescens</name>
    <dbReference type="NCBI Taxonomy" id="294"/>
    <lineage>
        <taxon>Bacteria</taxon>
        <taxon>Pseudomonadati</taxon>
        <taxon>Pseudomonadota</taxon>
        <taxon>Gammaproteobacteria</taxon>
        <taxon>Pseudomonadales</taxon>
        <taxon>Pseudomonadaceae</taxon>
        <taxon>Pseudomonas</taxon>
    </lineage>
</organism>